<evidence type="ECO:0000256" key="1">
    <source>
        <dbReference type="SAM" id="MobiDB-lite"/>
    </source>
</evidence>
<evidence type="ECO:0000313" key="2">
    <source>
        <dbReference type="EMBL" id="CAR99420.1"/>
    </source>
</evidence>
<evidence type="ECO:0000313" key="4">
    <source>
        <dbReference type="WormBase" id="CBG25909a"/>
    </source>
</evidence>
<gene>
    <name evidence="2 4" type="ORF">CBG25909</name>
    <name evidence="2" type="ORF">CBG_25909</name>
</gene>
<protein>
    <submittedName>
        <fullName evidence="2">Protein CBG25909</fullName>
    </submittedName>
</protein>
<proteinExistence type="predicted"/>
<accession>B6IHL9</accession>
<dbReference type="RefSeq" id="XP_045098983.1">
    <property type="nucleotide sequence ID" value="XM_045244264.1"/>
</dbReference>
<reference evidence="2 3" key="1">
    <citation type="journal article" date="2003" name="PLoS Biol.">
        <title>The genome sequence of Caenorhabditis briggsae: a platform for comparative genomics.</title>
        <authorList>
            <person name="Stein L.D."/>
            <person name="Bao Z."/>
            <person name="Blasiar D."/>
            <person name="Blumenthal T."/>
            <person name="Brent M.R."/>
            <person name="Chen N."/>
            <person name="Chinwalla A."/>
            <person name="Clarke L."/>
            <person name="Clee C."/>
            <person name="Coghlan A."/>
            <person name="Coulson A."/>
            <person name="D'Eustachio P."/>
            <person name="Fitch D.H."/>
            <person name="Fulton L.A."/>
            <person name="Fulton R.E."/>
            <person name="Griffiths-Jones S."/>
            <person name="Harris T.W."/>
            <person name="Hillier L.W."/>
            <person name="Kamath R."/>
            <person name="Kuwabara P.E."/>
            <person name="Mardis E.R."/>
            <person name="Marra M.A."/>
            <person name="Miner T.L."/>
            <person name="Minx P."/>
            <person name="Mullikin J.C."/>
            <person name="Plumb R.W."/>
            <person name="Rogers J."/>
            <person name="Schein J.E."/>
            <person name="Sohrmann M."/>
            <person name="Spieth J."/>
            <person name="Stajich J.E."/>
            <person name="Wei C."/>
            <person name="Willey D."/>
            <person name="Wilson R.K."/>
            <person name="Durbin R."/>
            <person name="Waterston R.H."/>
        </authorList>
    </citation>
    <scope>NUCLEOTIDE SEQUENCE [LARGE SCALE GENOMIC DNA]</scope>
    <source>
        <strain evidence="2 3">AF16</strain>
    </source>
</reference>
<feature type="compositionally biased region" description="Polar residues" evidence="1">
    <location>
        <begin position="223"/>
        <end position="232"/>
    </location>
</feature>
<dbReference type="InParanoid" id="B6IHL9"/>
<dbReference type="CTD" id="68917391"/>
<dbReference type="HOGENOM" id="CLU_947429_0_0_1"/>
<feature type="region of interest" description="Disordered" evidence="1">
    <location>
        <begin position="170"/>
        <end position="235"/>
    </location>
</feature>
<organism evidence="2 3">
    <name type="scientific">Caenorhabditis briggsae</name>
    <dbReference type="NCBI Taxonomy" id="6238"/>
    <lineage>
        <taxon>Eukaryota</taxon>
        <taxon>Metazoa</taxon>
        <taxon>Ecdysozoa</taxon>
        <taxon>Nematoda</taxon>
        <taxon>Chromadorea</taxon>
        <taxon>Rhabditida</taxon>
        <taxon>Rhabditina</taxon>
        <taxon>Rhabditomorpha</taxon>
        <taxon>Rhabditoidea</taxon>
        <taxon>Rhabditidae</taxon>
        <taxon>Peloderinae</taxon>
        <taxon>Caenorhabditis</taxon>
    </lineage>
</organism>
<dbReference type="AlphaFoldDB" id="B6IHL9"/>
<dbReference type="eggNOG" id="ENOG502TIGJ">
    <property type="taxonomic scope" value="Eukaryota"/>
</dbReference>
<keyword evidence="3" id="KW-1185">Reference proteome</keyword>
<dbReference type="GeneID" id="68917391"/>
<reference evidence="2 3" key="2">
    <citation type="journal article" date="2011" name="PLoS Genet.">
        <title>Caenorhabditis briggsae recombinant inbred line genotypes reveal inter-strain incompatibility and the evolution of recombination.</title>
        <authorList>
            <person name="Ross J.A."/>
            <person name="Koboldt D.C."/>
            <person name="Staisch J.E."/>
            <person name="Chamberlin H.M."/>
            <person name="Gupta B.P."/>
            <person name="Miller R.D."/>
            <person name="Baird S.E."/>
            <person name="Haag E.S."/>
        </authorList>
    </citation>
    <scope>NUCLEOTIDE SEQUENCE [LARGE SCALE GENOMIC DNA]</scope>
    <source>
        <strain evidence="2 3">AF16</strain>
    </source>
</reference>
<dbReference type="WormBase" id="CBG25909a">
    <property type="protein sequence ID" value="CBP44350"/>
    <property type="gene ID" value="WBGene00087323"/>
</dbReference>
<dbReference type="OMA" id="RCEYIVP"/>
<evidence type="ECO:0000313" key="3">
    <source>
        <dbReference type="Proteomes" id="UP000008549"/>
    </source>
</evidence>
<dbReference type="Proteomes" id="UP000008549">
    <property type="component" value="Unassembled WGS sequence"/>
</dbReference>
<name>B6IHL9_CAEBR</name>
<feature type="compositionally biased region" description="Acidic residues" evidence="1">
    <location>
        <begin position="212"/>
        <end position="222"/>
    </location>
</feature>
<dbReference type="KEGG" id="cbr:CBG_25909"/>
<sequence length="315" mass="35613">MNNSKIRPNIFVKSTGISLNMQNGSPIVRPTVQSSNGKIHFQRLMNKCQSSGQEKKLFIVRGNTRLPAFLAAGPSIRRSLPANIDIGRPLPAKIEVEEATSPPQQLMEKEIKEEPIDEEVETCGAIANITESKPINLEDFMCPPVISQQSSSRMREDDLKQEPLVLHLKTDASKVSPSQLPLPHNFKKETRPYRKRNRKPTRNDDFIYENPESAEENIEDTPEPSSKSSKSAQGDGCRCEYIVPELDSKMDRIMDKMHFIETLARSMLAKEQTNAMEKSFSNSALVKAQNEIQLLRRQLIIQRNTGAVPRLDNNF</sequence>
<dbReference type="EMBL" id="HE601459">
    <property type="protein sequence ID" value="CAR99420.1"/>
    <property type="molecule type" value="Genomic_DNA"/>
</dbReference>